<dbReference type="Proteomes" id="UP000005239">
    <property type="component" value="Unassembled WGS sequence"/>
</dbReference>
<sequence>MKAIIINCIINRLDQAVFRHQTILSALPACSKSQSKLDEIVAEGDLVKVVLICESNIVPPFTKSETDSCAFGVSCVVGYEGRVIFSGAVEEVVVAIEEVVFAAGSTVTDLETISSIFESSEDYHNPATLQPQAACHPQGLSFNFYTSNYTRGEPNGTVSLQRHCRAEEQFTVEWC</sequence>
<dbReference type="EnsemblMetazoa" id="PPA44549.1">
    <property type="protein sequence ID" value="PPA44549.1"/>
    <property type="gene ID" value="WBGene00282918"/>
</dbReference>
<accession>A0A8R1Z654</accession>
<gene>
    <name evidence="1" type="primary">WBGene00282918</name>
</gene>
<reference evidence="2" key="1">
    <citation type="journal article" date="2008" name="Nat. Genet.">
        <title>The Pristionchus pacificus genome provides a unique perspective on nematode lifestyle and parasitism.</title>
        <authorList>
            <person name="Dieterich C."/>
            <person name="Clifton S.W."/>
            <person name="Schuster L.N."/>
            <person name="Chinwalla A."/>
            <person name="Delehaunty K."/>
            <person name="Dinkelacker I."/>
            <person name="Fulton L."/>
            <person name="Fulton R."/>
            <person name="Godfrey J."/>
            <person name="Minx P."/>
            <person name="Mitreva M."/>
            <person name="Roeseler W."/>
            <person name="Tian H."/>
            <person name="Witte H."/>
            <person name="Yang S.P."/>
            <person name="Wilson R.K."/>
            <person name="Sommer R.J."/>
        </authorList>
    </citation>
    <scope>NUCLEOTIDE SEQUENCE [LARGE SCALE GENOMIC DNA]</scope>
    <source>
        <strain evidence="2">PS312</strain>
    </source>
</reference>
<accession>A0A2A6BTF9</accession>
<name>A0A2A6BTF9_PRIPA</name>
<reference evidence="1" key="2">
    <citation type="submission" date="2022-06" db="UniProtKB">
        <authorList>
            <consortium name="EnsemblMetazoa"/>
        </authorList>
    </citation>
    <scope>IDENTIFICATION</scope>
    <source>
        <strain evidence="1">PS312</strain>
    </source>
</reference>
<keyword evidence="2" id="KW-1185">Reference proteome</keyword>
<evidence type="ECO:0000313" key="2">
    <source>
        <dbReference type="Proteomes" id="UP000005239"/>
    </source>
</evidence>
<proteinExistence type="predicted"/>
<protein>
    <submittedName>
        <fullName evidence="1">Uncharacterized protein</fullName>
    </submittedName>
</protein>
<organism evidence="1 2">
    <name type="scientific">Pristionchus pacificus</name>
    <name type="common">Parasitic nematode worm</name>
    <dbReference type="NCBI Taxonomy" id="54126"/>
    <lineage>
        <taxon>Eukaryota</taxon>
        <taxon>Metazoa</taxon>
        <taxon>Ecdysozoa</taxon>
        <taxon>Nematoda</taxon>
        <taxon>Chromadorea</taxon>
        <taxon>Rhabditida</taxon>
        <taxon>Rhabditina</taxon>
        <taxon>Diplogasteromorpha</taxon>
        <taxon>Diplogasteroidea</taxon>
        <taxon>Neodiplogasteridae</taxon>
        <taxon>Pristionchus</taxon>
    </lineage>
</organism>
<evidence type="ECO:0000313" key="1">
    <source>
        <dbReference type="EnsemblMetazoa" id="PPA44549.1"/>
    </source>
</evidence>
<dbReference type="AlphaFoldDB" id="A0A2A6BTF9"/>